<feature type="region of interest" description="Disordered" evidence="1">
    <location>
        <begin position="161"/>
        <end position="183"/>
    </location>
</feature>
<dbReference type="EMBL" id="CP097505">
    <property type="protein sequence ID" value="URD92170.1"/>
    <property type="molecule type" value="Genomic_DNA"/>
</dbReference>
<reference evidence="2" key="1">
    <citation type="submission" date="2022-05" db="EMBL/GenBank/DDBJ databases">
        <title>The Musa troglodytarum L. genome provides insights into the mechanism of non-climacteric behaviour and enrichment of carotenoids.</title>
        <authorList>
            <person name="Wang J."/>
        </authorList>
    </citation>
    <scope>NUCLEOTIDE SEQUENCE</scope>
    <source>
        <tissue evidence="2">Leaf</tissue>
    </source>
</reference>
<dbReference type="Proteomes" id="UP001055439">
    <property type="component" value="Chromosome 3"/>
</dbReference>
<name>A0A9E7F913_9LILI</name>
<accession>A0A9E7F913</accession>
<feature type="compositionally biased region" description="Basic and acidic residues" evidence="1">
    <location>
        <begin position="170"/>
        <end position="183"/>
    </location>
</feature>
<dbReference type="AlphaFoldDB" id="A0A9E7F913"/>
<protein>
    <submittedName>
        <fullName evidence="2">Uncharacterized protein</fullName>
    </submittedName>
</protein>
<proteinExistence type="predicted"/>
<gene>
    <name evidence="2" type="ORF">MUK42_33328</name>
</gene>
<evidence type="ECO:0000313" key="3">
    <source>
        <dbReference type="Proteomes" id="UP001055439"/>
    </source>
</evidence>
<evidence type="ECO:0000313" key="2">
    <source>
        <dbReference type="EMBL" id="URD92170.1"/>
    </source>
</evidence>
<evidence type="ECO:0000256" key="1">
    <source>
        <dbReference type="SAM" id="MobiDB-lite"/>
    </source>
</evidence>
<keyword evidence="3" id="KW-1185">Reference proteome</keyword>
<sequence>MAGGGWLAAANKYVVQLHQLDLNTYRELEKEPYLVIQMMIVDLEYLVSSLRQSASDFNGSDKLLLYNLANHRCSEAWPVKEQVIDVKMRSIEKDGENKTHRNLPTLEDSKRPSTLSVFRQRNLQWCTEHTYVARFIEHLMGGRHGMVSHVGRRWHLSHRVGSESDGELEAASRKQMGGEERRE</sequence>
<organism evidence="2 3">
    <name type="scientific">Musa troglodytarum</name>
    <name type="common">fe'i banana</name>
    <dbReference type="NCBI Taxonomy" id="320322"/>
    <lineage>
        <taxon>Eukaryota</taxon>
        <taxon>Viridiplantae</taxon>
        <taxon>Streptophyta</taxon>
        <taxon>Embryophyta</taxon>
        <taxon>Tracheophyta</taxon>
        <taxon>Spermatophyta</taxon>
        <taxon>Magnoliopsida</taxon>
        <taxon>Liliopsida</taxon>
        <taxon>Zingiberales</taxon>
        <taxon>Musaceae</taxon>
        <taxon>Musa</taxon>
    </lineage>
</organism>